<name>A0A8J4PL37_9MYCE</name>
<comment type="similarity">
    <text evidence="2 8 9">Belongs to the glycosyl hydrolase 9 (cellulase E) family.</text>
</comment>
<feature type="signal peptide" evidence="9">
    <location>
        <begin position="1"/>
        <end position="22"/>
    </location>
</feature>
<feature type="region of interest" description="Disordered" evidence="10">
    <location>
        <begin position="48"/>
        <end position="72"/>
    </location>
</feature>
<dbReference type="GO" id="GO:0030245">
    <property type="term" value="P:cellulose catabolic process"/>
    <property type="evidence" value="ECO:0007669"/>
    <property type="project" value="UniProtKB-KW"/>
</dbReference>
<dbReference type="InterPro" id="IPR008928">
    <property type="entry name" value="6-hairpin_glycosidase_sf"/>
</dbReference>
<keyword evidence="6 8" id="KW-0326">Glycosidase</keyword>
<dbReference type="InterPro" id="IPR001701">
    <property type="entry name" value="Glyco_hydro_9"/>
</dbReference>
<keyword evidence="7 8" id="KW-0624">Polysaccharide degradation</keyword>
<keyword evidence="9" id="KW-0732">Signal</keyword>
<protein>
    <recommendedName>
        <fullName evidence="9">Endoglucanase</fullName>
        <ecNumber evidence="9">3.2.1.4</ecNumber>
    </recommendedName>
</protein>
<evidence type="ECO:0000256" key="7">
    <source>
        <dbReference type="ARBA" id="ARBA00023326"/>
    </source>
</evidence>
<keyword evidence="5 8" id="KW-0119">Carbohydrate metabolism</keyword>
<gene>
    <name evidence="12" type="ORF">CYY_009782</name>
</gene>
<evidence type="ECO:0000256" key="1">
    <source>
        <dbReference type="ARBA" id="ARBA00000966"/>
    </source>
</evidence>
<dbReference type="Pfam" id="PF00759">
    <property type="entry name" value="Glyco_hydro_9"/>
    <property type="match status" value="1"/>
</dbReference>
<comment type="caution">
    <text evidence="12">The sequence shown here is derived from an EMBL/GenBank/DDBJ whole genome shotgun (WGS) entry which is preliminary data.</text>
</comment>
<proteinExistence type="inferred from homology"/>
<evidence type="ECO:0000256" key="10">
    <source>
        <dbReference type="SAM" id="MobiDB-lite"/>
    </source>
</evidence>
<feature type="region of interest" description="Disordered" evidence="10">
    <location>
        <begin position="450"/>
        <end position="544"/>
    </location>
</feature>
<dbReference type="Gene3D" id="1.50.10.10">
    <property type="match status" value="1"/>
</dbReference>
<feature type="compositionally biased region" description="Polar residues" evidence="10">
    <location>
        <begin position="56"/>
        <end position="72"/>
    </location>
</feature>
<dbReference type="SUPFAM" id="SSF48208">
    <property type="entry name" value="Six-hairpin glycosidases"/>
    <property type="match status" value="1"/>
</dbReference>
<keyword evidence="13" id="KW-1185">Reference proteome</keyword>
<evidence type="ECO:0000256" key="8">
    <source>
        <dbReference type="PROSITE-ProRule" id="PRU10060"/>
    </source>
</evidence>
<dbReference type="PROSITE" id="PS00698">
    <property type="entry name" value="GH9_3"/>
    <property type="match status" value="1"/>
</dbReference>
<evidence type="ECO:0000256" key="6">
    <source>
        <dbReference type="ARBA" id="ARBA00023295"/>
    </source>
</evidence>
<evidence type="ECO:0000313" key="12">
    <source>
        <dbReference type="EMBL" id="KAF2068898.1"/>
    </source>
</evidence>
<feature type="domain" description="Glycoside hydrolase family 9" evidence="11">
    <location>
        <begin position="26"/>
        <end position="442"/>
    </location>
</feature>
<evidence type="ECO:0000313" key="13">
    <source>
        <dbReference type="Proteomes" id="UP000695562"/>
    </source>
</evidence>
<feature type="active site" evidence="8">
    <location>
        <position position="430"/>
    </location>
</feature>
<dbReference type="PANTHER" id="PTHR22298">
    <property type="entry name" value="ENDO-1,4-BETA-GLUCANASE"/>
    <property type="match status" value="1"/>
</dbReference>
<feature type="chain" id="PRO_5035337420" description="Endoglucanase" evidence="9">
    <location>
        <begin position="23"/>
        <end position="564"/>
    </location>
</feature>
<dbReference type="InterPro" id="IPR012341">
    <property type="entry name" value="6hp_glycosidase-like_sf"/>
</dbReference>
<evidence type="ECO:0000259" key="11">
    <source>
        <dbReference type="Pfam" id="PF00759"/>
    </source>
</evidence>
<evidence type="ECO:0000256" key="5">
    <source>
        <dbReference type="ARBA" id="ARBA00023277"/>
    </source>
</evidence>
<dbReference type="EMBL" id="AJWJ01000804">
    <property type="protein sequence ID" value="KAF2068898.1"/>
    <property type="molecule type" value="Genomic_DNA"/>
</dbReference>
<keyword evidence="4 9" id="KW-0136">Cellulose degradation</keyword>
<evidence type="ECO:0000256" key="9">
    <source>
        <dbReference type="RuleBase" id="RU361166"/>
    </source>
</evidence>
<sequence length="564" mass="59787">MYFKNIFILLLVLTTLCGLVRSADDYCDVLQKSLMFYKANRAGRLPDQDVPWRGNSALNDASPGSSKDSNGDGNLSKGYYDAGDHVKFGLPGAYSMAMLGWGYLEFSNNIVSCGLSSLYLDTIKWGTDFIIAAHVSDNQYAAQVGDGNADHAWWGPPELMTMSRPTYMLDSTKGGTEVVMEAAAALAIASMIFKPSNPTYAATCLDHAKKLYTFGDTVKTSYVNSVPNVASFYNSWSGYQDELVWGSIWLYDATKDTTYLNKAKQYFTNTGGNQHSWDNVTPGCNLKMWKLTGDATYKNALETGLNYWLKGGGVQYTPGGLAFIDGWGSARYATTTAFLAQVYAADKKYTDFAISQLSYVLGNNPKKQSFVVGYGPNHPKNPHHRAAHHSLTNNINSPVNNTYLLVGALVGGPGNDDSYVDLVTDYQKNEVALDYNAGFVGLVAGYAQGSNPSTSTSSGGSSSQPSTSTSSTSSGTPSTASSSTGTPSTSTSASSSTGTPSTSASSSGGTPSTASSGTPSSTSSGTGSSTSNPPSTTDGDINSATTKSVSYSMMIVLLFTILFY</sequence>
<evidence type="ECO:0000256" key="3">
    <source>
        <dbReference type="ARBA" id="ARBA00022801"/>
    </source>
</evidence>
<feature type="compositionally biased region" description="Low complexity" evidence="10">
    <location>
        <begin position="450"/>
        <end position="537"/>
    </location>
</feature>
<keyword evidence="3 8" id="KW-0378">Hydrolase</keyword>
<evidence type="ECO:0000256" key="2">
    <source>
        <dbReference type="ARBA" id="ARBA00007072"/>
    </source>
</evidence>
<comment type="catalytic activity">
    <reaction evidence="1 9">
        <text>Endohydrolysis of (1-&gt;4)-beta-D-glucosidic linkages in cellulose, lichenin and cereal beta-D-glucans.</text>
        <dbReference type="EC" id="3.2.1.4"/>
    </reaction>
</comment>
<evidence type="ECO:0000256" key="4">
    <source>
        <dbReference type="ARBA" id="ARBA00023001"/>
    </source>
</evidence>
<organism evidence="12 13">
    <name type="scientific">Polysphondylium violaceum</name>
    <dbReference type="NCBI Taxonomy" id="133409"/>
    <lineage>
        <taxon>Eukaryota</taxon>
        <taxon>Amoebozoa</taxon>
        <taxon>Evosea</taxon>
        <taxon>Eumycetozoa</taxon>
        <taxon>Dictyostelia</taxon>
        <taxon>Dictyosteliales</taxon>
        <taxon>Dictyosteliaceae</taxon>
        <taxon>Polysphondylium</taxon>
    </lineage>
</organism>
<dbReference type="OrthoDB" id="14118at2759"/>
<dbReference type="GO" id="GO:0008810">
    <property type="term" value="F:cellulase activity"/>
    <property type="evidence" value="ECO:0007669"/>
    <property type="project" value="UniProtKB-EC"/>
</dbReference>
<dbReference type="InterPro" id="IPR033126">
    <property type="entry name" value="Glyco_hydro_9_Asp/Glu_AS"/>
</dbReference>
<dbReference type="Proteomes" id="UP000695562">
    <property type="component" value="Unassembled WGS sequence"/>
</dbReference>
<feature type="active site" evidence="8">
    <location>
        <position position="421"/>
    </location>
</feature>
<accession>A0A8J4PL37</accession>
<reference evidence="12" key="1">
    <citation type="submission" date="2020-01" db="EMBL/GenBank/DDBJ databases">
        <title>Development of genomics and gene disruption for Polysphondylium violaceum indicates a role for the polyketide synthase stlB in stalk morphogenesis.</title>
        <authorList>
            <person name="Narita B."/>
            <person name="Kawabe Y."/>
            <person name="Kin K."/>
            <person name="Saito T."/>
            <person name="Gibbs R."/>
            <person name="Kuspa A."/>
            <person name="Muzny D."/>
            <person name="Queller D."/>
            <person name="Richards S."/>
            <person name="Strassman J."/>
            <person name="Sucgang R."/>
            <person name="Worley K."/>
            <person name="Schaap P."/>
        </authorList>
    </citation>
    <scope>NUCLEOTIDE SEQUENCE</scope>
    <source>
        <strain evidence="12">QSvi11</strain>
    </source>
</reference>
<dbReference type="EC" id="3.2.1.4" evidence="9"/>
<dbReference type="AlphaFoldDB" id="A0A8J4PL37"/>